<keyword evidence="3" id="KW-1185">Reference proteome</keyword>
<dbReference type="Proteomes" id="UP001422759">
    <property type="component" value="Unassembled WGS sequence"/>
</dbReference>
<feature type="region of interest" description="Disordered" evidence="1">
    <location>
        <begin position="1"/>
        <end position="25"/>
    </location>
</feature>
<dbReference type="RefSeq" id="WP_344468176.1">
    <property type="nucleotide sequence ID" value="NZ_BAAANT010000035.1"/>
</dbReference>
<evidence type="ECO:0000313" key="3">
    <source>
        <dbReference type="Proteomes" id="UP001422759"/>
    </source>
</evidence>
<evidence type="ECO:0000313" key="2">
    <source>
        <dbReference type="EMBL" id="GAA2152733.1"/>
    </source>
</evidence>
<dbReference type="EMBL" id="BAAANT010000035">
    <property type="protein sequence ID" value="GAA2152733.1"/>
    <property type="molecule type" value="Genomic_DNA"/>
</dbReference>
<proteinExistence type="predicted"/>
<organism evidence="2 3">
    <name type="scientific">Kitasatospora kazusensis</name>
    <dbReference type="NCBI Taxonomy" id="407974"/>
    <lineage>
        <taxon>Bacteria</taxon>
        <taxon>Bacillati</taxon>
        <taxon>Actinomycetota</taxon>
        <taxon>Actinomycetes</taxon>
        <taxon>Kitasatosporales</taxon>
        <taxon>Streptomycetaceae</taxon>
        <taxon>Kitasatospora</taxon>
    </lineage>
</organism>
<name>A0ABN3A2N4_9ACTN</name>
<evidence type="ECO:0008006" key="4">
    <source>
        <dbReference type="Google" id="ProtNLM"/>
    </source>
</evidence>
<evidence type="ECO:0000256" key="1">
    <source>
        <dbReference type="SAM" id="MobiDB-lite"/>
    </source>
</evidence>
<gene>
    <name evidence="2" type="ORF">GCM10009760_49800</name>
</gene>
<sequence length="106" mass="11056">MNSAHPPQETAAEAARAAERTERRALHRLAPKAVKVADGLEAAADHVVSRVRPTYRQLAVRTRPATARRAAGLASAGVLGLTGALVLHWCRSPGAVRGSGSRASST</sequence>
<reference evidence="2 3" key="1">
    <citation type="journal article" date="2019" name="Int. J. Syst. Evol. Microbiol.">
        <title>The Global Catalogue of Microorganisms (GCM) 10K type strain sequencing project: providing services to taxonomists for standard genome sequencing and annotation.</title>
        <authorList>
            <consortium name="The Broad Institute Genomics Platform"/>
            <consortium name="The Broad Institute Genome Sequencing Center for Infectious Disease"/>
            <person name="Wu L."/>
            <person name="Ma J."/>
        </authorList>
    </citation>
    <scope>NUCLEOTIDE SEQUENCE [LARGE SCALE GENOMIC DNA]</scope>
    <source>
        <strain evidence="2 3">JCM 14560</strain>
    </source>
</reference>
<comment type="caution">
    <text evidence="2">The sequence shown here is derived from an EMBL/GenBank/DDBJ whole genome shotgun (WGS) entry which is preliminary data.</text>
</comment>
<protein>
    <recommendedName>
        <fullName evidence="4">DUF3618 domain-containing protein</fullName>
    </recommendedName>
</protein>
<accession>A0ABN3A2N4</accession>